<protein>
    <submittedName>
        <fullName evidence="1">Uncharacterized protein</fullName>
    </submittedName>
</protein>
<sequence length="32" mass="3625">MTHSSAACSREKCIRGRACYIFGEILFREDSS</sequence>
<proteinExistence type="predicted"/>
<organism evidence="1">
    <name type="scientific">Arundo donax</name>
    <name type="common">Giant reed</name>
    <name type="synonym">Donax arundinaceus</name>
    <dbReference type="NCBI Taxonomy" id="35708"/>
    <lineage>
        <taxon>Eukaryota</taxon>
        <taxon>Viridiplantae</taxon>
        <taxon>Streptophyta</taxon>
        <taxon>Embryophyta</taxon>
        <taxon>Tracheophyta</taxon>
        <taxon>Spermatophyta</taxon>
        <taxon>Magnoliopsida</taxon>
        <taxon>Liliopsida</taxon>
        <taxon>Poales</taxon>
        <taxon>Poaceae</taxon>
        <taxon>PACMAD clade</taxon>
        <taxon>Arundinoideae</taxon>
        <taxon>Arundineae</taxon>
        <taxon>Arundo</taxon>
    </lineage>
</organism>
<evidence type="ECO:0000313" key="1">
    <source>
        <dbReference type="EMBL" id="JAD30993.1"/>
    </source>
</evidence>
<dbReference type="AlphaFoldDB" id="A0A0A8YZX0"/>
<dbReference type="EMBL" id="GBRH01266902">
    <property type="protein sequence ID" value="JAD30993.1"/>
    <property type="molecule type" value="Transcribed_RNA"/>
</dbReference>
<accession>A0A0A8YZX0</accession>
<reference evidence="1" key="1">
    <citation type="submission" date="2014-09" db="EMBL/GenBank/DDBJ databases">
        <authorList>
            <person name="Magalhaes I.L.F."/>
            <person name="Oliveira U."/>
            <person name="Santos F.R."/>
            <person name="Vidigal T.H.D.A."/>
            <person name="Brescovit A.D."/>
            <person name="Santos A.J."/>
        </authorList>
    </citation>
    <scope>NUCLEOTIDE SEQUENCE</scope>
    <source>
        <tissue evidence="1">Shoot tissue taken approximately 20 cm above the soil surface</tissue>
    </source>
</reference>
<name>A0A0A8YZX0_ARUDO</name>
<reference evidence="1" key="2">
    <citation type="journal article" date="2015" name="Data Brief">
        <title>Shoot transcriptome of the giant reed, Arundo donax.</title>
        <authorList>
            <person name="Barrero R.A."/>
            <person name="Guerrero F.D."/>
            <person name="Moolhuijzen P."/>
            <person name="Goolsby J.A."/>
            <person name="Tidwell J."/>
            <person name="Bellgard S.E."/>
            <person name="Bellgard M.I."/>
        </authorList>
    </citation>
    <scope>NUCLEOTIDE SEQUENCE</scope>
    <source>
        <tissue evidence="1">Shoot tissue taken approximately 20 cm above the soil surface</tissue>
    </source>
</reference>